<keyword evidence="1" id="KW-0472">Membrane</keyword>
<sequence>MLGLNEPHVWTLIGVFSGIMVAILTIGFGSLRSEMKSMHASLSAEITSLAVRTESGFDAVNRRIDYLDRDVQHLMRKEFGDNPS</sequence>
<feature type="transmembrane region" description="Helical" evidence="1">
    <location>
        <begin position="12"/>
        <end position="31"/>
    </location>
</feature>
<evidence type="ECO:0000313" key="3">
    <source>
        <dbReference type="Proteomes" id="UP000524237"/>
    </source>
</evidence>
<accession>A0A7W3JV00</accession>
<keyword evidence="3" id="KW-1185">Reference proteome</keyword>
<comment type="caution">
    <text evidence="2">The sequence shown here is derived from an EMBL/GenBank/DDBJ whole genome shotgun (WGS) entry which is preliminary data.</text>
</comment>
<protein>
    <submittedName>
        <fullName evidence="2">Uncharacterized protein</fullName>
    </submittedName>
</protein>
<name>A0A7W3JV00_9MICO</name>
<evidence type="ECO:0000256" key="1">
    <source>
        <dbReference type="SAM" id="Phobius"/>
    </source>
</evidence>
<dbReference type="EMBL" id="JACGWU010000007">
    <property type="protein sequence ID" value="MBA8829734.1"/>
    <property type="molecule type" value="Genomic_DNA"/>
</dbReference>
<organism evidence="2 3">
    <name type="scientific">Alpinimonas psychrophila</name>
    <dbReference type="NCBI Taxonomy" id="748908"/>
    <lineage>
        <taxon>Bacteria</taxon>
        <taxon>Bacillati</taxon>
        <taxon>Actinomycetota</taxon>
        <taxon>Actinomycetes</taxon>
        <taxon>Micrococcales</taxon>
        <taxon>Microbacteriaceae</taxon>
        <taxon>Alpinimonas</taxon>
    </lineage>
</organism>
<reference evidence="2 3" key="1">
    <citation type="submission" date="2020-07" db="EMBL/GenBank/DDBJ databases">
        <title>Sequencing the genomes of 1000 actinobacteria strains.</title>
        <authorList>
            <person name="Klenk H.-P."/>
        </authorList>
    </citation>
    <scope>NUCLEOTIDE SEQUENCE [LARGE SCALE GENOMIC DNA]</scope>
    <source>
        <strain evidence="2 3">DSM 23737</strain>
    </source>
</reference>
<dbReference type="AlphaFoldDB" id="A0A7W3JV00"/>
<dbReference type="Proteomes" id="UP000524237">
    <property type="component" value="Unassembled WGS sequence"/>
</dbReference>
<evidence type="ECO:0000313" key="2">
    <source>
        <dbReference type="EMBL" id="MBA8829734.1"/>
    </source>
</evidence>
<gene>
    <name evidence="2" type="ORF">FB555_001850</name>
</gene>
<proteinExistence type="predicted"/>
<keyword evidence="1" id="KW-1133">Transmembrane helix</keyword>
<keyword evidence="1" id="KW-0812">Transmembrane</keyword>
<dbReference type="RefSeq" id="WP_182485164.1">
    <property type="nucleotide sequence ID" value="NZ_JACGWU010000007.1"/>
</dbReference>